<dbReference type="PROSITE" id="PS50921">
    <property type="entry name" value="ANTAR"/>
    <property type="match status" value="1"/>
</dbReference>
<feature type="domain" description="Response regulatory" evidence="2">
    <location>
        <begin position="30"/>
        <end position="144"/>
    </location>
</feature>
<evidence type="ECO:0000259" key="2">
    <source>
        <dbReference type="PROSITE" id="PS50110"/>
    </source>
</evidence>
<dbReference type="InterPro" id="IPR008327">
    <property type="entry name" value="Sig_transdc_resp-reg_antiterm"/>
</dbReference>
<evidence type="ECO:0000256" key="1">
    <source>
        <dbReference type="PROSITE-ProRule" id="PRU00169"/>
    </source>
</evidence>
<feature type="modified residue" description="4-aspartylphosphate" evidence="1">
    <location>
        <position position="80"/>
    </location>
</feature>
<dbReference type="InterPro" id="IPR036388">
    <property type="entry name" value="WH-like_DNA-bd_sf"/>
</dbReference>
<dbReference type="PIRSF" id="PIRSF036382">
    <property type="entry name" value="RR_antiterm"/>
    <property type="match status" value="1"/>
</dbReference>
<dbReference type="InterPro" id="IPR005561">
    <property type="entry name" value="ANTAR"/>
</dbReference>
<dbReference type="GO" id="GO:0003723">
    <property type="term" value="F:RNA binding"/>
    <property type="evidence" value="ECO:0007669"/>
    <property type="project" value="InterPro"/>
</dbReference>
<gene>
    <name evidence="4" type="ORF">FHS75_001799</name>
</gene>
<organism evidence="4 5">
    <name type="scientific">Novosphingobium marinum</name>
    <dbReference type="NCBI Taxonomy" id="1514948"/>
    <lineage>
        <taxon>Bacteria</taxon>
        <taxon>Pseudomonadati</taxon>
        <taxon>Pseudomonadota</taxon>
        <taxon>Alphaproteobacteria</taxon>
        <taxon>Sphingomonadales</taxon>
        <taxon>Sphingomonadaceae</taxon>
        <taxon>Novosphingobium</taxon>
    </lineage>
</organism>
<dbReference type="InterPro" id="IPR011006">
    <property type="entry name" value="CheY-like_superfamily"/>
</dbReference>
<dbReference type="Pfam" id="PF03861">
    <property type="entry name" value="ANTAR"/>
    <property type="match status" value="1"/>
</dbReference>
<keyword evidence="1" id="KW-0597">Phosphoprotein</keyword>
<proteinExistence type="predicted"/>
<dbReference type="AlphaFoldDB" id="A0A7Z0BVL9"/>
<evidence type="ECO:0000313" key="5">
    <source>
        <dbReference type="Proteomes" id="UP000522081"/>
    </source>
</evidence>
<feature type="domain" description="ANTAR" evidence="3">
    <location>
        <begin position="150"/>
        <end position="211"/>
    </location>
</feature>
<dbReference type="SMART" id="SM01012">
    <property type="entry name" value="ANTAR"/>
    <property type="match status" value="1"/>
</dbReference>
<comment type="caution">
    <text evidence="4">The sequence shown here is derived from an EMBL/GenBank/DDBJ whole genome shotgun (WGS) entry which is preliminary data.</text>
</comment>
<evidence type="ECO:0000313" key="4">
    <source>
        <dbReference type="EMBL" id="NYH95480.1"/>
    </source>
</evidence>
<evidence type="ECO:0000259" key="3">
    <source>
        <dbReference type="PROSITE" id="PS50921"/>
    </source>
</evidence>
<dbReference type="GO" id="GO:0000160">
    <property type="term" value="P:phosphorelay signal transduction system"/>
    <property type="evidence" value="ECO:0007669"/>
    <property type="project" value="InterPro"/>
</dbReference>
<dbReference type="Proteomes" id="UP000522081">
    <property type="component" value="Unassembled WGS sequence"/>
</dbReference>
<dbReference type="Gene3D" id="3.40.50.2300">
    <property type="match status" value="1"/>
</dbReference>
<dbReference type="PROSITE" id="PS50110">
    <property type="entry name" value="RESPONSE_REGULATORY"/>
    <property type="match status" value="1"/>
</dbReference>
<protein>
    <submittedName>
        <fullName evidence="4">Response regulator NasT</fullName>
    </submittedName>
</protein>
<keyword evidence="5" id="KW-1185">Reference proteome</keyword>
<dbReference type="InterPro" id="IPR001789">
    <property type="entry name" value="Sig_transdc_resp-reg_receiver"/>
</dbReference>
<dbReference type="Gene3D" id="1.10.10.10">
    <property type="entry name" value="Winged helix-like DNA-binding domain superfamily/Winged helix DNA-binding domain"/>
    <property type="match status" value="1"/>
</dbReference>
<accession>A0A7Z0BVL9</accession>
<sequence>MNVANVLQIEDLALRRDCIGLAAVQYKLMRIAIVDESAARATIIEEGLANVDDCEIFVVNERRGLVARIEDIAPDIVLMDLGNPSRDVLEEYFAVSRALARPIAMFVDDSDDEALVASVEAGVSSYVVDGLSPNRIRPILDLAITRFNAFSRLQSDLAEAKGKLAEREMIDKAKRILMTSRGLPEPKAYAELRSTAMNKGKRIVDIAEAIVTAQKLLEGGA</sequence>
<reference evidence="4 5" key="1">
    <citation type="submission" date="2020-07" db="EMBL/GenBank/DDBJ databases">
        <title>Genomic Encyclopedia of Type Strains, Phase IV (KMG-IV): sequencing the most valuable type-strain genomes for metagenomic binning, comparative biology and taxonomic classification.</title>
        <authorList>
            <person name="Goeker M."/>
        </authorList>
    </citation>
    <scope>NUCLEOTIDE SEQUENCE [LARGE SCALE GENOMIC DNA]</scope>
    <source>
        <strain evidence="4 5">DSM 29043</strain>
    </source>
</reference>
<dbReference type="SUPFAM" id="SSF52172">
    <property type="entry name" value="CheY-like"/>
    <property type="match status" value="1"/>
</dbReference>
<name>A0A7Z0BVL9_9SPHN</name>
<dbReference type="EMBL" id="JACBZF010000002">
    <property type="protein sequence ID" value="NYH95480.1"/>
    <property type="molecule type" value="Genomic_DNA"/>
</dbReference>